<accession>N9MAD9</accession>
<evidence type="ECO:0000256" key="1">
    <source>
        <dbReference type="SAM" id="Phobius"/>
    </source>
</evidence>
<dbReference type="EMBL" id="APRJ01000010">
    <property type="protein sequence ID" value="ENW87616.1"/>
    <property type="molecule type" value="Genomic_DNA"/>
</dbReference>
<dbReference type="PATRIC" id="fig|1217709.3.peg.819"/>
<keyword evidence="1" id="KW-0472">Membrane</keyword>
<dbReference type="AlphaFoldDB" id="N9MAD9"/>
<keyword evidence="1" id="KW-0812">Transmembrane</keyword>
<protein>
    <submittedName>
        <fullName evidence="2">Uncharacterized protein</fullName>
    </submittedName>
</protein>
<keyword evidence="3" id="KW-1185">Reference proteome</keyword>
<dbReference type="Proteomes" id="UP000023774">
    <property type="component" value="Unassembled WGS sequence"/>
</dbReference>
<feature type="transmembrane region" description="Helical" evidence="1">
    <location>
        <begin position="6"/>
        <end position="24"/>
    </location>
</feature>
<evidence type="ECO:0000313" key="2">
    <source>
        <dbReference type="EMBL" id="ENW87616.1"/>
    </source>
</evidence>
<dbReference type="HOGENOM" id="CLU_2893648_0_0_6"/>
<proteinExistence type="predicted"/>
<reference evidence="2 3" key="1">
    <citation type="submission" date="2013-02" db="EMBL/GenBank/DDBJ databases">
        <title>The Genome Sequence of Acinetobacter sp. NIPH 713.</title>
        <authorList>
            <consortium name="The Broad Institute Genome Sequencing Platform"/>
            <consortium name="The Broad Institute Genome Sequencing Center for Infectious Disease"/>
            <person name="Cerqueira G."/>
            <person name="Feldgarden M."/>
            <person name="Courvalin P."/>
            <person name="Perichon B."/>
            <person name="Grillot-Courvalin C."/>
            <person name="Clermont D."/>
            <person name="Rocha E."/>
            <person name="Yoon E.-J."/>
            <person name="Nemec A."/>
            <person name="Walker B."/>
            <person name="Young S.K."/>
            <person name="Zeng Q."/>
            <person name="Gargeya S."/>
            <person name="Fitzgerald M."/>
            <person name="Haas B."/>
            <person name="Abouelleil A."/>
            <person name="Alvarado L."/>
            <person name="Arachchi H.M."/>
            <person name="Berlin A.M."/>
            <person name="Chapman S.B."/>
            <person name="Dewar J."/>
            <person name="Goldberg J."/>
            <person name="Griggs A."/>
            <person name="Gujja S."/>
            <person name="Hansen M."/>
            <person name="Howarth C."/>
            <person name="Imamovic A."/>
            <person name="Larimer J."/>
            <person name="McCowan C."/>
            <person name="Murphy C."/>
            <person name="Neiman D."/>
            <person name="Pearson M."/>
            <person name="Priest M."/>
            <person name="Roberts A."/>
            <person name="Saif S."/>
            <person name="Shea T."/>
            <person name="Sisk P."/>
            <person name="Sykes S."/>
            <person name="Wortman J."/>
            <person name="Nusbaum C."/>
            <person name="Birren B."/>
        </authorList>
    </citation>
    <scope>NUCLEOTIDE SEQUENCE [LARGE SCALE GENOMIC DNA]</scope>
    <source>
        <strain evidence="2 3">NIPH 713</strain>
    </source>
</reference>
<dbReference type="RefSeq" id="WP_005097451.1">
    <property type="nucleotide sequence ID" value="NZ_CP083759.1"/>
</dbReference>
<keyword evidence="1" id="KW-1133">Transmembrane helix</keyword>
<sequence length="53" mass="6251">MKIHAIPVFVLMVSVLGFCVHKQAEIRKYEKIRHVLNEARDSSKLLDSNRHRH</sequence>
<organism evidence="2 3">
    <name type="scientific">Acinetobacter pseudolwoffii</name>
    <dbReference type="NCBI Taxonomy" id="2053287"/>
    <lineage>
        <taxon>Bacteria</taxon>
        <taxon>Pseudomonadati</taxon>
        <taxon>Pseudomonadota</taxon>
        <taxon>Gammaproteobacteria</taxon>
        <taxon>Moraxellales</taxon>
        <taxon>Moraxellaceae</taxon>
        <taxon>Acinetobacter</taxon>
    </lineage>
</organism>
<name>N9MAD9_9GAMM</name>
<gene>
    <name evidence="2" type="ORF">F906_00858</name>
</gene>
<evidence type="ECO:0000313" key="3">
    <source>
        <dbReference type="Proteomes" id="UP000023774"/>
    </source>
</evidence>
<comment type="caution">
    <text evidence="2">The sequence shown here is derived from an EMBL/GenBank/DDBJ whole genome shotgun (WGS) entry which is preliminary data.</text>
</comment>